<evidence type="ECO:0000313" key="1">
    <source>
        <dbReference type="EMBL" id="CAD7573130.1"/>
    </source>
</evidence>
<protein>
    <submittedName>
        <fullName evidence="1">(California timema) hypothetical protein</fullName>
    </submittedName>
</protein>
<reference evidence="1" key="1">
    <citation type="submission" date="2020-11" db="EMBL/GenBank/DDBJ databases">
        <authorList>
            <person name="Tran Van P."/>
        </authorList>
    </citation>
    <scope>NUCLEOTIDE SEQUENCE</scope>
</reference>
<organism evidence="1">
    <name type="scientific">Timema californicum</name>
    <name type="common">California timema</name>
    <name type="synonym">Walking stick</name>
    <dbReference type="NCBI Taxonomy" id="61474"/>
    <lineage>
        <taxon>Eukaryota</taxon>
        <taxon>Metazoa</taxon>
        <taxon>Ecdysozoa</taxon>
        <taxon>Arthropoda</taxon>
        <taxon>Hexapoda</taxon>
        <taxon>Insecta</taxon>
        <taxon>Pterygota</taxon>
        <taxon>Neoptera</taxon>
        <taxon>Polyneoptera</taxon>
        <taxon>Phasmatodea</taxon>
        <taxon>Timematodea</taxon>
        <taxon>Timematoidea</taxon>
        <taxon>Timematidae</taxon>
        <taxon>Timema</taxon>
    </lineage>
</organism>
<gene>
    <name evidence="1" type="ORF">TCMB3V08_LOCUS5770</name>
</gene>
<dbReference type="EMBL" id="OE181428">
    <property type="protein sequence ID" value="CAD7573130.1"/>
    <property type="molecule type" value="Genomic_DNA"/>
</dbReference>
<dbReference type="AlphaFoldDB" id="A0A7R9J5Y6"/>
<name>A0A7R9J5Y6_TIMCA</name>
<sequence>MRIEPWIPSSVGTLANDCVNPDLVGTKCNESIDASDRSTTAVGSWVLLPKRCGNVSSLIRADKLLTKGHMTEYINAMYEYLK</sequence>
<accession>A0A7R9J5Y6</accession>
<proteinExistence type="predicted"/>